<dbReference type="RefSeq" id="WP_275634005.1">
    <property type="nucleotide sequence ID" value="NZ_JARGYD010000007.1"/>
</dbReference>
<protein>
    <submittedName>
        <fullName evidence="1">Ester cyclase</fullName>
    </submittedName>
</protein>
<sequence length="131" mass="15006">MAQKDLARRFRDFIACVNAKDWTSLGQHLHESVLYNGRLLSMAEMQAKFIERLEHVPDLKYEIDFMVVEPPMVAVRLCFNCTPCGKIYGLPVNGRRVLFSANGFYNYDDGRITRGWSTVDVHAIAAQLQTH</sequence>
<organism evidence="1 2">
    <name type="scientific">Psychromarinibacter halotolerans</name>
    <dbReference type="NCBI Taxonomy" id="1775175"/>
    <lineage>
        <taxon>Bacteria</taxon>
        <taxon>Pseudomonadati</taxon>
        <taxon>Pseudomonadota</taxon>
        <taxon>Alphaproteobacteria</taxon>
        <taxon>Rhodobacterales</taxon>
        <taxon>Paracoccaceae</taxon>
        <taxon>Psychromarinibacter</taxon>
    </lineage>
</organism>
<dbReference type="SUPFAM" id="SSF54427">
    <property type="entry name" value="NTF2-like"/>
    <property type="match status" value="1"/>
</dbReference>
<keyword evidence="2" id="KW-1185">Reference proteome</keyword>
<dbReference type="Proteomes" id="UP001595632">
    <property type="component" value="Unassembled WGS sequence"/>
</dbReference>
<reference evidence="2" key="1">
    <citation type="journal article" date="2019" name="Int. J. Syst. Evol. Microbiol.">
        <title>The Global Catalogue of Microorganisms (GCM) 10K type strain sequencing project: providing services to taxonomists for standard genome sequencing and annotation.</title>
        <authorList>
            <consortium name="The Broad Institute Genomics Platform"/>
            <consortium name="The Broad Institute Genome Sequencing Center for Infectious Disease"/>
            <person name="Wu L."/>
            <person name="Ma J."/>
        </authorList>
    </citation>
    <scope>NUCLEOTIDE SEQUENCE [LARGE SCALE GENOMIC DNA]</scope>
    <source>
        <strain evidence="2">KCTC 52366</strain>
    </source>
</reference>
<comment type="caution">
    <text evidence="1">The sequence shown here is derived from an EMBL/GenBank/DDBJ whole genome shotgun (WGS) entry which is preliminary data.</text>
</comment>
<dbReference type="Pfam" id="PF07366">
    <property type="entry name" value="SnoaL"/>
    <property type="match status" value="1"/>
</dbReference>
<dbReference type="InterPro" id="IPR009959">
    <property type="entry name" value="Cyclase_SnoaL-like"/>
</dbReference>
<evidence type="ECO:0000313" key="2">
    <source>
        <dbReference type="Proteomes" id="UP001595632"/>
    </source>
</evidence>
<dbReference type="InterPro" id="IPR032710">
    <property type="entry name" value="NTF2-like_dom_sf"/>
</dbReference>
<proteinExistence type="predicted"/>
<accession>A0ABV7GPX4</accession>
<dbReference type="EMBL" id="JBHRTB010000010">
    <property type="protein sequence ID" value="MFC3142341.1"/>
    <property type="molecule type" value="Genomic_DNA"/>
</dbReference>
<evidence type="ECO:0000313" key="1">
    <source>
        <dbReference type="EMBL" id="MFC3142341.1"/>
    </source>
</evidence>
<dbReference type="Gene3D" id="3.10.450.50">
    <property type="match status" value="1"/>
</dbReference>
<name>A0ABV7GPX4_9RHOB</name>
<gene>
    <name evidence="1" type="ORF">ACFOGP_06450</name>
</gene>